<dbReference type="Proteomes" id="UP001642360">
    <property type="component" value="Unassembled WGS sequence"/>
</dbReference>
<protein>
    <submittedName>
        <fullName evidence="2">Uncharacterized protein</fullName>
    </submittedName>
</protein>
<proteinExistence type="predicted"/>
<accession>A0ABC8U484</accession>
<evidence type="ECO:0000313" key="2">
    <source>
        <dbReference type="EMBL" id="CAK9176569.1"/>
    </source>
</evidence>
<gene>
    <name evidence="2" type="ORF">ILEXP_LOCUS46425</name>
</gene>
<evidence type="ECO:0000256" key="1">
    <source>
        <dbReference type="SAM" id="Coils"/>
    </source>
</evidence>
<sequence length="78" mass="8929">MSLLEDCEQGKEEKKMLLSSSQELEKYSILEVDAVKATKEIDRLKSNVAKLTDQNEELNGRLKEVVKFEKKALDEASR</sequence>
<dbReference type="EMBL" id="CAUOFW020006847">
    <property type="protein sequence ID" value="CAK9176569.1"/>
    <property type="molecule type" value="Genomic_DNA"/>
</dbReference>
<reference evidence="2 3" key="1">
    <citation type="submission" date="2024-02" db="EMBL/GenBank/DDBJ databases">
        <authorList>
            <person name="Vignale AGUSTIN F."/>
            <person name="Sosa J E."/>
            <person name="Modenutti C."/>
        </authorList>
    </citation>
    <scope>NUCLEOTIDE SEQUENCE [LARGE SCALE GENOMIC DNA]</scope>
</reference>
<name>A0ABC8U484_9AQUA</name>
<keyword evidence="3" id="KW-1185">Reference proteome</keyword>
<keyword evidence="1" id="KW-0175">Coiled coil</keyword>
<dbReference type="AlphaFoldDB" id="A0ABC8U484"/>
<comment type="caution">
    <text evidence="2">The sequence shown here is derived from an EMBL/GenBank/DDBJ whole genome shotgun (WGS) entry which is preliminary data.</text>
</comment>
<evidence type="ECO:0000313" key="3">
    <source>
        <dbReference type="Proteomes" id="UP001642360"/>
    </source>
</evidence>
<organism evidence="2 3">
    <name type="scientific">Ilex paraguariensis</name>
    <name type="common">yerba mate</name>
    <dbReference type="NCBI Taxonomy" id="185542"/>
    <lineage>
        <taxon>Eukaryota</taxon>
        <taxon>Viridiplantae</taxon>
        <taxon>Streptophyta</taxon>
        <taxon>Embryophyta</taxon>
        <taxon>Tracheophyta</taxon>
        <taxon>Spermatophyta</taxon>
        <taxon>Magnoliopsida</taxon>
        <taxon>eudicotyledons</taxon>
        <taxon>Gunneridae</taxon>
        <taxon>Pentapetalae</taxon>
        <taxon>asterids</taxon>
        <taxon>campanulids</taxon>
        <taxon>Aquifoliales</taxon>
        <taxon>Aquifoliaceae</taxon>
        <taxon>Ilex</taxon>
    </lineage>
</organism>
<feature type="coiled-coil region" evidence="1">
    <location>
        <begin position="27"/>
        <end position="61"/>
    </location>
</feature>